<gene>
    <name evidence="1" type="ORF">G2W53_003878</name>
</gene>
<accession>A0A834XBJ1</accession>
<keyword evidence="2" id="KW-1185">Reference proteome</keyword>
<name>A0A834XBJ1_9FABA</name>
<evidence type="ECO:0000313" key="2">
    <source>
        <dbReference type="Proteomes" id="UP000634136"/>
    </source>
</evidence>
<dbReference type="EMBL" id="JAAIUW010000002">
    <property type="protein sequence ID" value="KAF7841580.1"/>
    <property type="molecule type" value="Genomic_DNA"/>
</dbReference>
<proteinExistence type="predicted"/>
<organism evidence="1 2">
    <name type="scientific">Senna tora</name>
    <dbReference type="NCBI Taxonomy" id="362788"/>
    <lineage>
        <taxon>Eukaryota</taxon>
        <taxon>Viridiplantae</taxon>
        <taxon>Streptophyta</taxon>
        <taxon>Embryophyta</taxon>
        <taxon>Tracheophyta</taxon>
        <taxon>Spermatophyta</taxon>
        <taxon>Magnoliopsida</taxon>
        <taxon>eudicotyledons</taxon>
        <taxon>Gunneridae</taxon>
        <taxon>Pentapetalae</taxon>
        <taxon>rosids</taxon>
        <taxon>fabids</taxon>
        <taxon>Fabales</taxon>
        <taxon>Fabaceae</taxon>
        <taxon>Caesalpinioideae</taxon>
        <taxon>Cassia clade</taxon>
        <taxon>Senna</taxon>
    </lineage>
</organism>
<dbReference type="AlphaFoldDB" id="A0A834XBJ1"/>
<sequence>MLGDSESPKRSWWLCKAAGGRLGREHSRWRVVSDGYDQEWSNNDATTVRFGRHEIET</sequence>
<dbReference type="Proteomes" id="UP000634136">
    <property type="component" value="Unassembled WGS sequence"/>
</dbReference>
<evidence type="ECO:0000313" key="1">
    <source>
        <dbReference type="EMBL" id="KAF7841580.1"/>
    </source>
</evidence>
<reference evidence="1" key="1">
    <citation type="submission" date="2020-09" db="EMBL/GenBank/DDBJ databases">
        <title>Genome-Enabled Discovery of Anthraquinone Biosynthesis in Senna tora.</title>
        <authorList>
            <person name="Kang S.-H."/>
            <person name="Pandey R.P."/>
            <person name="Lee C.-M."/>
            <person name="Sim J.-S."/>
            <person name="Jeong J.-T."/>
            <person name="Choi B.-S."/>
            <person name="Jung M."/>
            <person name="Ginzburg D."/>
            <person name="Zhao K."/>
            <person name="Won S.Y."/>
            <person name="Oh T.-J."/>
            <person name="Yu Y."/>
            <person name="Kim N.-H."/>
            <person name="Lee O.R."/>
            <person name="Lee T.-H."/>
            <person name="Bashyal P."/>
            <person name="Kim T.-S."/>
            <person name="Lee W.-H."/>
            <person name="Kawkins C."/>
            <person name="Kim C.-K."/>
            <person name="Kim J.S."/>
            <person name="Ahn B.O."/>
            <person name="Rhee S.Y."/>
            <person name="Sohng J.K."/>
        </authorList>
    </citation>
    <scope>NUCLEOTIDE SEQUENCE</scope>
    <source>
        <tissue evidence="1">Leaf</tissue>
    </source>
</reference>
<comment type="caution">
    <text evidence="1">The sequence shown here is derived from an EMBL/GenBank/DDBJ whole genome shotgun (WGS) entry which is preliminary data.</text>
</comment>
<protein>
    <submittedName>
        <fullName evidence="1">Uncharacterized protein</fullName>
    </submittedName>
</protein>